<dbReference type="InterPro" id="IPR010606">
    <property type="entry name" value="Mib_Herc2"/>
</dbReference>
<dbReference type="Proteomes" id="UP001642484">
    <property type="component" value="Unassembled WGS sequence"/>
</dbReference>
<dbReference type="SUPFAM" id="SSF57850">
    <property type="entry name" value="RING/U-box"/>
    <property type="match status" value="1"/>
</dbReference>
<keyword evidence="1" id="KW-0862">Zinc</keyword>
<evidence type="ECO:0000256" key="1">
    <source>
        <dbReference type="PROSITE-ProRule" id="PRU00175"/>
    </source>
</evidence>
<dbReference type="SUPFAM" id="SSF159034">
    <property type="entry name" value="Mib/herc2 domain-like"/>
    <property type="match status" value="5"/>
</dbReference>
<organism evidence="5 6">
    <name type="scientific">Durusdinium trenchii</name>
    <dbReference type="NCBI Taxonomy" id="1381693"/>
    <lineage>
        <taxon>Eukaryota</taxon>
        <taxon>Sar</taxon>
        <taxon>Alveolata</taxon>
        <taxon>Dinophyceae</taxon>
        <taxon>Suessiales</taxon>
        <taxon>Symbiodiniaceae</taxon>
        <taxon>Durusdinium</taxon>
    </lineage>
</organism>
<feature type="domain" description="MIB/HERC2" evidence="4">
    <location>
        <begin position="97"/>
        <end position="167"/>
    </location>
</feature>
<keyword evidence="1" id="KW-0479">Metal-binding</keyword>
<reference evidence="5 6" key="1">
    <citation type="submission" date="2024-02" db="EMBL/GenBank/DDBJ databases">
        <authorList>
            <person name="Chen Y."/>
            <person name="Shah S."/>
            <person name="Dougan E. K."/>
            <person name="Thang M."/>
            <person name="Chan C."/>
        </authorList>
    </citation>
    <scope>NUCLEOTIDE SEQUENCE [LARGE SCALE GENOMIC DNA]</scope>
</reference>
<evidence type="ECO:0000313" key="5">
    <source>
        <dbReference type="EMBL" id="CAK9102726.1"/>
    </source>
</evidence>
<feature type="domain" description="MIB/HERC2" evidence="4">
    <location>
        <begin position="388"/>
        <end position="463"/>
    </location>
</feature>
<dbReference type="Gene3D" id="3.30.40.10">
    <property type="entry name" value="Zinc/RING finger domain, C3HC4 (zinc finger)"/>
    <property type="match status" value="1"/>
</dbReference>
<accession>A0ABP0RU46</accession>
<evidence type="ECO:0000259" key="3">
    <source>
        <dbReference type="PROSITE" id="PS50089"/>
    </source>
</evidence>
<dbReference type="PANTHER" id="PTHR24202:SF4">
    <property type="entry name" value="E3 UBIQUITIN-PROTEIN LIGASE MIB2-RELATED"/>
    <property type="match status" value="1"/>
</dbReference>
<proteinExistence type="predicted"/>
<keyword evidence="1" id="KW-0863">Zinc-finger</keyword>
<feature type="domain" description="RING-type" evidence="3">
    <location>
        <begin position="503"/>
        <end position="542"/>
    </location>
</feature>
<feature type="domain" description="MIB/HERC2" evidence="4">
    <location>
        <begin position="315"/>
        <end position="385"/>
    </location>
</feature>
<protein>
    <recommendedName>
        <fullName evidence="7">RING-type E3 ubiquitin transferase</fullName>
    </recommendedName>
</protein>
<feature type="domain" description="MIB/HERC2" evidence="4">
    <location>
        <begin position="19"/>
        <end position="91"/>
    </location>
</feature>
<dbReference type="PANTHER" id="PTHR24202">
    <property type="entry name" value="E3 UBIQUITIN-PROTEIN LIGASE MIB2"/>
    <property type="match status" value="1"/>
</dbReference>
<comment type="caution">
    <text evidence="5">The sequence shown here is derived from an EMBL/GenBank/DDBJ whole genome shotgun (WGS) entry which is preliminary data.</text>
</comment>
<sequence length="607" mass="66653">MYLLKLACYRLKLGKLKMATASVLRSAEVGVRVRRGADWRWGDQDGGGPGTTVPGADEDGWVRVRWDHASRASNYRVGAQGCHDLVMIDLSPTPSVQPGEVLRSCIAGVRVRRGPDWSWGDQDGGGLGTTRADPDPGWVKVTWDNGGTNSYRVGRGGHYDLIVAQASSPSSQRNITVGSRVRFTEDSRNVDFAECPGTDLSFSVGDTCTVHEVRGDWFIPTRWRNLWAPLRAVELLETSDAMATPMVRPGEVLRSAEVGIRVRRGPDWEWHDQDGGGLGTTVEGSDRDGWVFVKWDAHGREYNYRVERSYDLIVDQSSFLSSAEVGVRVRAAPGWEWGDQDGGGLGTTVEASGPGWVRVRWDHGNTNGYQVGANDTYDLIIAQAPSAQPGEVLRSAQAGVRVRRGPGWSYSDQDGGAGGLGITTGEGRLGVRVRWDWDHGSSEGRYSYRIGPHRFDLIVVGVPGREQADAAEQAPSHTTTSAEPDGGYDEQWLDVAEAASMQCPICMCVARNAMAHDCGNLFCEICWIRWMAEDNPTCPVCRELGEGIVRAPRDRRKISNLMIRCQGCKESIRLADKEKHVSQCPKLVPRSEGEIGQQELSEQLDLT</sequence>
<dbReference type="InterPro" id="IPR013083">
    <property type="entry name" value="Znf_RING/FYVE/PHD"/>
</dbReference>
<dbReference type="Pfam" id="PF06701">
    <property type="entry name" value="MIB_HERC2"/>
    <property type="match status" value="4"/>
</dbReference>
<dbReference type="InterPro" id="IPR001841">
    <property type="entry name" value="Znf_RING"/>
</dbReference>
<feature type="region of interest" description="Disordered" evidence="2">
    <location>
        <begin position="466"/>
        <end position="488"/>
    </location>
</feature>
<dbReference type="InterPro" id="IPR037252">
    <property type="entry name" value="Mib_Herc2_sf"/>
</dbReference>
<dbReference type="CDD" id="cd16449">
    <property type="entry name" value="RING-HC"/>
    <property type="match status" value="1"/>
</dbReference>
<keyword evidence="6" id="KW-1185">Reference proteome</keyword>
<name>A0ABP0RU46_9DINO</name>
<dbReference type="PROSITE" id="PS51416">
    <property type="entry name" value="MIB_HERC2"/>
    <property type="match status" value="5"/>
</dbReference>
<evidence type="ECO:0000313" key="6">
    <source>
        <dbReference type="Proteomes" id="UP001642484"/>
    </source>
</evidence>
<evidence type="ECO:0008006" key="7">
    <source>
        <dbReference type="Google" id="ProtNLM"/>
    </source>
</evidence>
<dbReference type="Pfam" id="PF13923">
    <property type="entry name" value="zf-C3HC4_2"/>
    <property type="match status" value="1"/>
</dbReference>
<dbReference type="Gene3D" id="2.30.30.40">
    <property type="entry name" value="SH3 Domains"/>
    <property type="match status" value="5"/>
</dbReference>
<feature type="domain" description="MIB/HERC2" evidence="4">
    <location>
        <begin position="248"/>
        <end position="318"/>
    </location>
</feature>
<dbReference type="PROSITE" id="PS50089">
    <property type="entry name" value="ZF_RING_2"/>
    <property type="match status" value="1"/>
</dbReference>
<gene>
    <name evidence="5" type="ORF">CCMP2556_LOCUS48313</name>
</gene>
<evidence type="ECO:0000259" key="4">
    <source>
        <dbReference type="PROSITE" id="PS51416"/>
    </source>
</evidence>
<dbReference type="EMBL" id="CAXAMN010026406">
    <property type="protein sequence ID" value="CAK9102726.1"/>
    <property type="molecule type" value="Genomic_DNA"/>
</dbReference>
<evidence type="ECO:0000256" key="2">
    <source>
        <dbReference type="SAM" id="MobiDB-lite"/>
    </source>
</evidence>